<dbReference type="AlphaFoldDB" id="A0A830HLI5"/>
<evidence type="ECO:0000313" key="2">
    <source>
        <dbReference type="Proteomes" id="UP000660262"/>
    </source>
</evidence>
<organism evidence="1 2">
    <name type="scientific">Pycnococcus provasolii</name>
    <dbReference type="NCBI Taxonomy" id="41880"/>
    <lineage>
        <taxon>Eukaryota</taxon>
        <taxon>Viridiplantae</taxon>
        <taxon>Chlorophyta</taxon>
        <taxon>Pseudoscourfieldiophyceae</taxon>
        <taxon>Pseudoscourfieldiales</taxon>
        <taxon>Pycnococcaceae</taxon>
        <taxon>Pycnococcus</taxon>
    </lineage>
</organism>
<keyword evidence="2" id="KW-1185">Reference proteome</keyword>
<comment type="caution">
    <text evidence="1">The sequence shown here is derived from an EMBL/GenBank/DDBJ whole genome shotgun (WGS) entry which is preliminary data.</text>
</comment>
<dbReference type="Proteomes" id="UP000660262">
    <property type="component" value="Unassembled WGS sequence"/>
</dbReference>
<proteinExistence type="predicted"/>
<evidence type="ECO:0000313" key="1">
    <source>
        <dbReference type="EMBL" id="GHP08266.1"/>
    </source>
</evidence>
<gene>
    <name evidence="1" type="ORF">PPROV_000700700</name>
</gene>
<protein>
    <submittedName>
        <fullName evidence="1">Uncharacterized protein</fullName>
    </submittedName>
</protein>
<sequence>MKSKSLVHSFFDEDADGKYRPKCGGLHYEEDGLNPTATLHSSQKKEVYLFLHMSQSPIRGSGEAFQSRENAKAHDARCRRGGFILCRTQIVKQRTIKRDVEANMGGEPSETAVKSEKRCSTRAAIWSTVEQQSTRTEAAMS</sequence>
<name>A0A830HLI5_9CHLO</name>
<accession>A0A830HLI5</accession>
<reference evidence="1" key="1">
    <citation type="submission" date="2020-10" db="EMBL/GenBank/DDBJ databases">
        <title>Unveiling of a novel bifunctional photoreceptor, Dualchrome1, isolated from a cosmopolitan green alga.</title>
        <authorList>
            <person name="Suzuki S."/>
            <person name="Kawachi M."/>
        </authorList>
    </citation>
    <scope>NUCLEOTIDE SEQUENCE</scope>
    <source>
        <strain evidence="1">NIES 2893</strain>
    </source>
</reference>
<dbReference type="EMBL" id="BNJQ01000020">
    <property type="protein sequence ID" value="GHP08266.1"/>
    <property type="molecule type" value="Genomic_DNA"/>
</dbReference>